<keyword evidence="1" id="KW-0812">Transmembrane</keyword>
<keyword evidence="3" id="KW-0808">Transferase</keyword>
<evidence type="ECO:0000313" key="3">
    <source>
        <dbReference type="EMBL" id="PRQ28621.1"/>
    </source>
</evidence>
<feature type="transmembrane region" description="Helical" evidence="1">
    <location>
        <begin position="69"/>
        <end position="89"/>
    </location>
</feature>
<dbReference type="Gene3D" id="3.30.200.20">
    <property type="entry name" value="Phosphorylase Kinase, domain 1"/>
    <property type="match status" value="2"/>
</dbReference>
<evidence type="ECO:0000313" key="4">
    <source>
        <dbReference type="Proteomes" id="UP000238479"/>
    </source>
</evidence>
<keyword evidence="1" id="KW-0472">Membrane</keyword>
<proteinExistence type="predicted"/>
<dbReference type="AlphaFoldDB" id="A0A2P6Q351"/>
<protein>
    <submittedName>
        <fullName evidence="3">Putative non-specific serine/threonine protein kinase</fullName>
        <ecNumber evidence="3">2.7.11.1</ecNumber>
    </submittedName>
</protein>
<comment type="caution">
    <text evidence="3">The sequence shown here is derived from an EMBL/GenBank/DDBJ whole genome shotgun (WGS) entry which is preliminary data.</text>
</comment>
<keyword evidence="3" id="KW-0723">Serine/threonine-protein kinase</keyword>
<dbReference type="STRING" id="74649.A0A2P6Q351"/>
<dbReference type="PANTHER" id="PTHR32444:SF63">
    <property type="entry name" value="G-TYPE LECTIN S-RECEPTOR-LIKE SERINE_THREONINE-PROTEIN KINASE RKS1"/>
    <property type="match status" value="1"/>
</dbReference>
<organism evidence="3 4">
    <name type="scientific">Rosa chinensis</name>
    <name type="common">China rose</name>
    <dbReference type="NCBI Taxonomy" id="74649"/>
    <lineage>
        <taxon>Eukaryota</taxon>
        <taxon>Viridiplantae</taxon>
        <taxon>Streptophyta</taxon>
        <taxon>Embryophyta</taxon>
        <taxon>Tracheophyta</taxon>
        <taxon>Spermatophyta</taxon>
        <taxon>Magnoliopsida</taxon>
        <taxon>eudicotyledons</taxon>
        <taxon>Gunneridae</taxon>
        <taxon>Pentapetalae</taxon>
        <taxon>rosids</taxon>
        <taxon>fabids</taxon>
        <taxon>Rosales</taxon>
        <taxon>Rosaceae</taxon>
        <taxon>Rosoideae</taxon>
        <taxon>Rosoideae incertae sedis</taxon>
        <taxon>Rosa</taxon>
    </lineage>
</organism>
<name>A0A2P6Q351_ROSCH</name>
<evidence type="ECO:0000256" key="1">
    <source>
        <dbReference type="SAM" id="Phobius"/>
    </source>
</evidence>
<dbReference type="PROSITE" id="PS50948">
    <property type="entry name" value="PAN"/>
    <property type="match status" value="1"/>
</dbReference>
<gene>
    <name evidence="3" type="ORF">RchiOBHm_Chr5g0004981</name>
</gene>
<dbReference type="InterPro" id="IPR003609">
    <property type="entry name" value="Pan_app"/>
</dbReference>
<dbReference type="EMBL" id="PDCK01000043">
    <property type="protein sequence ID" value="PRQ28621.1"/>
    <property type="molecule type" value="Genomic_DNA"/>
</dbReference>
<dbReference type="InterPro" id="IPR011009">
    <property type="entry name" value="Kinase-like_dom_sf"/>
</dbReference>
<evidence type="ECO:0000259" key="2">
    <source>
        <dbReference type="PROSITE" id="PS50948"/>
    </source>
</evidence>
<dbReference type="CDD" id="cd01098">
    <property type="entry name" value="PAN_AP_plant"/>
    <property type="match status" value="1"/>
</dbReference>
<dbReference type="Gramene" id="PRQ28621">
    <property type="protein sequence ID" value="PRQ28621"/>
    <property type="gene ID" value="RchiOBHm_Chr5g0004981"/>
</dbReference>
<dbReference type="SUPFAM" id="SSF56112">
    <property type="entry name" value="Protein kinase-like (PK-like)"/>
    <property type="match status" value="1"/>
</dbReference>
<dbReference type="EC" id="2.7.11.1" evidence="3"/>
<dbReference type="GO" id="GO:0004674">
    <property type="term" value="F:protein serine/threonine kinase activity"/>
    <property type="evidence" value="ECO:0007669"/>
    <property type="project" value="UniProtKB-KW"/>
</dbReference>
<sequence length="321" mass="36195">MCRNGEGFVRMDNVNVPDTSTVELDKNMSMEACEQKCLSNCSCLAYASADIRNGRSGCMTWFLAKKGMLLILVLPTIAMIFIIFSARWCSRRKTKMCKREAKNGYWHKTCYFNLCFKGSLRQMKHDDSKIPLTSHDGEMNQDLAFFDVNSIVVATDNFSIANKLGEGGFGSVYKVATYPSNLQHRNLVRLYGCCINSEEKMLIYDTSPMSIGLCNLMNSIRLLIFLLLQFHSGTSSDTIALNHRIRDGDVLSPPEKDLNLEFGTTMCPPKPSSGSQTETTQFMIALEFYPFMELRPCDIRKGPKHPSFVADRSLISDRAEI</sequence>
<keyword evidence="3" id="KW-0418">Kinase</keyword>
<keyword evidence="1" id="KW-1133">Transmembrane helix</keyword>
<reference evidence="3 4" key="1">
    <citation type="journal article" date="2018" name="Nat. Genet.">
        <title>The Rosa genome provides new insights in the design of modern roses.</title>
        <authorList>
            <person name="Bendahmane M."/>
        </authorList>
    </citation>
    <scope>NUCLEOTIDE SEQUENCE [LARGE SCALE GENOMIC DNA]</scope>
    <source>
        <strain evidence="4">cv. Old Blush</strain>
    </source>
</reference>
<keyword evidence="4" id="KW-1185">Reference proteome</keyword>
<accession>A0A2P6Q351</accession>
<feature type="domain" description="Apple" evidence="2">
    <location>
        <begin position="2"/>
        <end position="86"/>
    </location>
</feature>
<dbReference type="PANTHER" id="PTHR32444">
    <property type="entry name" value="BULB-TYPE LECTIN DOMAIN-CONTAINING PROTEIN"/>
    <property type="match status" value="1"/>
</dbReference>
<dbReference type="Proteomes" id="UP000238479">
    <property type="component" value="Chromosome 5"/>
</dbReference>
<dbReference type="Pfam" id="PF08276">
    <property type="entry name" value="PAN_2"/>
    <property type="match status" value="1"/>
</dbReference>